<keyword evidence="5 6" id="KW-0472">Membrane</keyword>
<dbReference type="PANTHER" id="PTHR30093">
    <property type="entry name" value="GENERAL SECRETION PATHWAY PROTEIN G"/>
    <property type="match status" value="1"/>
</dbReference>
<dbReference type="EMBL" id="CP001055">
    <property type="protein sequence ID" value="ACC98237.1"/>
    <property type="molecule type" value="Genomic_DNA"/>
</dbReference>
<name>B2KCB0_ELUMP</name>
<dbReference type="NCBIfam" id="TIGR02532">
    <property type="entry name" value="IV_pilin_GFxxxE"/>
    <property type="match status" value="1"/>
</dbReference>
<keyword evidence="2" id="KW-0488">Methylation</keyword>
<gene>
    <name evidence="7" type="ordered locus">Emin_0682</name>
</gene>
<dbReference type="PANTHER" id="PTHR30093:SF44">
    <property type="entry name" value="TYPE II SECRETION SYSTEM CORE PROTEIN G"/>
    <property type="match status" value="1"/>
</dbReference>
<sequence length="165" mass="18547">MQNKLFKKNSFGFTLIELLVVVLIIGILAAIAVPQYQKAVFKSRFATLYAAVNAIAQAEEIYYMETGTYTQDKDALVINMDESSKDLVNIWNNPSTDNWAVHASLDSGTLTYLVWPANSKVRNSARLCRAYLNKPNTELAKSVCVSLMDKSTTVVKAAEYWEYFL</sequence>
<accession>B2KCB0</accession>
<dbReference type="GO" id="GO:0015627">
    <property type="term" value="C:type II protein secretion system complex"/>
    <property type="evidence" value="ECO:0007669"/>
    <property type="project" value="InterPro"/>
</dbReference>
<evidence type="ECO:0000256" key="5">
    <source>
        <dbReference type="ARBA" id="ARBA00023136"/>
    </source>
</evidence>
<dbReference type="Gene3D" id="3.30.700.10">
    <property type="entry name" value="Glycoprotein, Type 4 Pilin"/>
    <property type="match status" value="1"/>
</dbReference>
<dbReference type="PRINTS" id="PR00813">
    <property type="entry name" value="BCTERIALGSPG"/>
</dbReference>
<evidence type="ECO:0000256" key="1">
    <source>
        <dbReference type="ARBA" id="ARBA00004167"/>
    </source>
</evidence>
<dbReference type="InterPro" id="IPR012902">
    <property type="entry name" value="N_methyl_site"/>
</dbReference>
<dbReference type="SUPFAM" id="SSF54523">
    <property type="entry name" value="Pili subunits"/>
    <property type="match status" value="1"/>
</dbReference>
<dbReference type="InterPro" id="IPR045584">
    <property type="entry name" value="Pilin-like"/>
</dbReference>
<organism evidence="7 8">
    <name type="scientific">Elusimicrobium minutum (strain Pei191)</name>
    <dbReference type="NCBI Taxonomy" id="445932"/>
    <lineage>
        <taxon>Bacteria</taxon>
        <taxon>Pseudomonadati</taxon>
        <taxon>Elusimicrobiota</taxon>
        <taxon>Elusimicrobia</taxon>
        <taxon>Elusimicrobiales</taxon>
        <taxon>Elusimicrobiaceae</taxon>
        <taxon>Elusimicrobium</taxon>
    </lineage>
</organism>
<dbReference type="KEGG" id="emi:Emin_0682"/>
<keyword evidence="3 6" id="KW-0812">Transmembrane</keyword>
<dbReference type="HOGENOM" id="CLU_091705_3_0_0"/>
<evidence type="ECO:0000256" key="6">
    <source>
        <dbReference type="SAM" id="Phobius"/>
    </source>
</evidence>
<evidence type="ECO:0000313" key="7">
    <source>
        <dbReference type="EMBL" id="ACC98237.1"/>
    </source>
</evidence>
<protein>
    <submittedName>
        <fullName evidence="7">PilE-like protein</fullName>
    </submittedName>
</protein>
<dbReference type="InterPro" id="IPR000983">
    <property type="entry name" value="Bac_GSPG_pilin"/>
</dbReference>
<dbReference type="RefSeq" id="WP_012414852.1">
    <property type="nucleotide sequence ID" value="NC_010644.1"/>
</dbReference>
<dbReference type="AlphaFoldDB" id="B2KCB0"/>
<evidence type="ECO:0000256" key="3">
    <source>
        <dbReference type="ARBA" id="ARBA00022692"/>
    </source>
</evidence>
<comment type="subcellular location">
    <subcellularLocation>
        <location evidence="1">Membrane</location>
        <topology evidence="1">Single-pass membrane protein</topology>
    </subcellularLocation>
</comment>
<proteinExistence type="predicted"/>
<dbReference type="Pfam" id="PF07963">
    <property type="entry name" value="N_methyl"/>
    <property type="match status" value="1"/>
</dbReference>
<reference evidence="7 8" key="1">
    <citation type="journal article" date="2009" name="Appl. Environ. Microbiol.">
        <title>Genomic analysis of 'Elusimicrobium minutum,' the first cultivated representative of the phylum 'Elusimicrobia' (formerly termite group 1).</title>
        <authorList>
            <person name="Herlemann D.P.R."/>
            <person name="Geissinger O."/>
            <person name="Ikeda-Ohtsubo W."/>
            <person name="Kunin V."/>
            <person name="Sun H."/>
            <person name="Lapidus A."/>
            <person name="Hugenholtz P."/>
            <person name="Brune A."/>
        </authorList>
    </citation>
    <scope>NUCLEOTIDE SEQUENCE [LARGE SCALE GENOMIC DNA]</scope>
    <source>
        <strain evidence="7 8">Pei191</strain>
    </source>
</reference>
<evidence type="ECO:0000313" key="8">
    <source>
        <dbReference type="Proteomes" id="UP000001029"/>
    </source>
</evidence>
<dbReference type="GO" id="GO:0015628">
    <property type="term" value="P:protein secretion by the type II secretion system"/>
    <property type="evidence" value="ECO:0007669"/>
    <property type="project" value="InterPro"/>
</dbReference>
<feature type="transmembrane region" description="Helical" evidence="6">
    <location>
        <begin position="12"/>
        <end position="33"/>
    </location>
</feature>
<dbReference type="GO" id="GO:0016020">
    <property type="term" value="C:membrane"/>
    <property type="evidence" value="ECO:0007669"/>
    <property type="project" value="UniProtKB-SubCell"/>
</dbReference>
<keyword evidence="8" id="KW-1185">Reference proteome</keyword>
<dbReference type="Proteomes" id="UP000001029">
    <property type="component" value="Chromosome"/>
</dbReference>
<evidence type="ECO:0000256" key="4">
    <source>
        <dbReference type="ARBA" id="ARBA00022989"/>
    </source>
</evidence>
<keyword evidence="4 6" id="KW-1133">Transmembrane helix</keyword>
<evidence type="ECO:0000256" key="2">
    <source>
        <dbReference type="ARBA" id="ARBA00022481"/>
    </source>
</evidence>